<dbReference type="CDD" id="cd02325">
    <property type="entry name" value="R3H"/>
    <property type="match status" value="1"/>
</dbReference>
<gene>
    <name evidence="4" type="ORF">C5167_043842</name>
</gene>
<dbReference type="PANTHER" id="PTHR13774:SF17">
    <property type="entry name" value="PHENAZINE BIOSYNTHESIS-LIKE DOMAIN-CONTAINING PROTEIN"/>
    <property type="match status" value="1"/>
</dbReference>
<dbReference type="Gramene" id="RZC81288">
    <property type="protein sequence ID" value="RZC81288"/>
    <property type="gene ID" value="C5167_043842"/>
</dbReference>
<dbReference type="InterPro" id="IPR003719">
    <property type="entry name" value="Phenazine_PhzF-like"/>
</dbReference>
<keyword evidence="3" id="KW-0472">Membrane</keyword>
<dbReference type="AlphaFoldDB" id="A0A4Y7L9W3"/>
<keyword evidence="3" id="KW-0812">Transmembrane</keyword>
<proteinExistence type="inferred from homology"/>
<evidence type="ECO:0008006" key="6">
    <source>
        <dbReference type="Google" id="ProtNLM"/>
    </source>
</evidence>
<dbReference type="EMBL" id="CM010724">
    <property type="protein sequence ID" value="RZC81288.1"/>
    <property type="molecule type" value="Genomic_DNA"/>
</dbReference>
<evidence type="ECO:0000256" key="1">
    <source>
        <dbReference type="ARBA" id="ARBA00008270"/>
    </source>
</evidence>
<dbReference type="SUPFAM" id="SSF54506">
    <property type="entry name" value="Diaminopimelate epimerase-like"/>
    <property type="match status" value="1"/>
</dbReference>
<feature type="transmembrane region" description="Helical" evidence="3">
    <location>
        <begin position="31"/>
        <end position="51"/>
    </location>
</feature>
<feature type="transmembrane region" description="Helical" evidence="3">
    <location>
        <begin position="63"/>
        <end position="85"/>
    </location>
</feature>
<evidence type="ECO:0000256" key="3">
    <source>
        <dbReference type="SAM" id="Phobius"/>
    </source>
</evidence>
<evidence type="ECO:0000313" key="5">
    <source>
        <dbReference type="Proteomes" id="UP000316621"/>
    </source>
</evidence>
<dbReference type="Gene3D" id="3.10.310.10">
    <property type="entry name" value="Diaminopimelate Epimerase, Chain A, domain 1"/>
    <property type="match status" value="2"/>
</dbReference>
<sequence>MATSDVVLRSDEDVLLSSSMFDLTKGDSVPVSPFCMTNVGTGICLGISTWIKRQLSECAVLVYYFIDLVCLWILYELMLHCILLVTGMDTMIKSLNGSSAKRKACVDADKIAALKAWHRIDCRTREALRRSFLSELIDSFEKCIRSFIGEGGEKEVLVLDVQDPFHRLLLHGVCEFYGLDSFTVTKSKEAKSPKMTKIEKKQLGSVEIPNITLSSFLKMSKEGGIWSCASACQPTPSWRSVNPPYPIFLRNGKETSQIFCEVAFKGNPAAVCLLEEERDEEWLKAVAIHHHQEADESKSNPRFHLRWFTPVAEVELCGHATLASAHVLFTSGLVKSDVIEFLTLSGILTAKKIPGHGKIDDRLEVLSSTSKDDFSIELDFPTISVIECKPNEIPSIPKTLNGASVISVKKTSIGDDLIVELASGQNVADLEPQFDELQKCTGRGVIITGISPHGSKFGFFSRFFCPKLGINEDPVTGSVHCALAPYWSQKLGKRDFLALQASPRGGVLDLHLDEETQRVKTREKAVTVMEGCVFASC</sequence>
<dbReference type="Proteomes" id="UP000316621">
    <property type="component" value="Chromosome 10"/>
</dbReference>
<organism evidence="4 5">
    <name type="scientific">Papaver somniferum</name>
    <name type="common">Opium poppy</name>
    <dbReference type="NCBI Taxonomy" id="3469"/>
    <lineage>
        <taxon>Eukaryota</taxon>
        <taxon>Viridiplantae</taxon>
        <taxon>Streptophyta</taxon>
        <taxon>Embryophyta</taxon>
        <taxon>Tracheophyta</taxon>
        <taxon>Spermatophyta</taxon>
        <taxon>Magnoliopsida</taxon>
        <taxon>Ranunculales</taxon>
        <taxon>Papaveraceae</taxon>
        <taxon>Papaveroideae</taxon>
        <taxon>Papaver</taxon>
    </lineage>
</organism>
<name>A0A4Y7L9W3_PAPSO</name>
<dbReference type="Pfam" id="PF02567">
    <property type="entry name" value="PhzC-PhzF"/>
    <property type="match status" value="1"/>
</dbReference>
<dbReference type="GO" id="GO:0016853">
    <property type="term" value="F:isomerase activity"/>
    <property type="evidence" value="ECO:0007669"/>
    <property type="project" value="UniProtKB-KW"/>
</dbReference>
<reference evidence="4 5" key="1">
    <citation type="journal article" date="2018" name="Science">
        <title>The opium poppy genome and morphinan production.</title>
        <authorList>
            <person name="Guo L."/>
            <person name="Winzer T."/>
            <person name="Yang X."/>
            <person name="Li Y."/>
            <person name="Ning Z."/>
            <person name="He Z."/>
            <person name="Teodor R."/>
            <person name="Lu Y."/>
            <person name="Bowser T.A."/>
            <person name="Graham I.A."/>
            <person name="Ye K."/>
        </authorList>
    </citation>
    <scope>NUCLEOTIDE SEQUENCE [LARGE SCALE GENOMIC DNA]</scope>
    <source>
        <strain evidence="5">cv. HN1</strain>
        <tissue evidence="4">Leaves</tissue>
    </source>
</reference>
<dbReference type="STRING" id="3469.A0A4Y7L9W3"/>
<protein>
    <recommendedName>
        <fullName evidence="6">R3H-associated N-terminal domain-containing protein</fullName>
    </recommendedName>
</protein>
<keyword evidence="2" id="KW-0413">Isomerase</keyword>
<dbReference type="GO" id="GO:0005737">
    <property type="term" value="C:cytoplasm"/>
    <property type="evidence" value="ECO:0007669"/>
    <property type="project" value="TreeGrafter"/>
</dbReference>
<dbReference type="SUPFAM" id="SSF82708">
    <property type="entry name" value="R3H domain"/>
    <property type="match status" value="1"/>
</dbReference>
<dbReference type="PANTHER" id="PTHR13774">
    <property type="entry name" value="PHENAZINE BIOSYNTHESIS PROTEIN"/>
    <property type="match status" value="1"/>
</dbReference>
<dbReference type="OMA" id="WILYELM"/>
<evidence type="ECO:0000313" key="4">
    <source>
        <dbReference type="EMBL" id="RZC81288.1"/>
    </source>
</evidence>
<keyword evidence="5" id="KW-1185">Reference proteome</keyword>
<keyword evidence="3" id="KW-1133">Transmembrane helix</keyword>
<accession>A0A4Y7L9W3</accession>
<dbReference type="GO" id="GO:0003676">
    <property type="term" value="F:nucleic acid binding"/>
    <property type="evidence" value="ECO:0007669"/>
    <property type="project" value="InterPro"/>
</dbReference>
<dbReference type="InterPro" id="IPR036867">
    <property type="entry name" value="R3H_dom_sf"/>
</dbReference>
<evidence type="ECO:0000256" key="2">
    <source>
        <dbReference type="ARBA" id="ARBA00023235"/>
    </source>
</evidence>
<comment type="similarity">
    <text evidence="1">Belongs to the PhzF family.</text>
</comment>